<evidence type="ECO:0008006" key="6">
    <source>
        <dbReference type="Google" id="ProtNLM"/>
    </source>
</evidence>
<keyword evidence="2" id="KW-0812">Transmembrane</keyword>
<feature type="chain" id="PRO_5007296021" description="SH3 domain-containing protein" evidence="3">
    <location>
        <begin position="30"/>
        <end position="446"/>
    </location>
</feature>
<keyword evidence="5" id="KW-1185">Reference proteome</keyword>
<dbReference type="OrthoDB" id="5340910at2759"/>
<feature type="compositionally biased region" description="Low complexity" evidence="1">
    <location>
        <begin position="319"/>
        <end position="330"/>
    </location>
</feature>
<dbReference type="Proteomes" id="UP000070544">
    <property type="component" value="Unassembled WGS sequence"/>
</dbReference>
<feature type="compositionally biased region" description="Polar residues" evidence="1">
    <location>
        <begin position="391"/>
        <end position="405"/>
    </location>
</feature>
<feature type="compositionally biased region" description="Pro residues" evidence="1">
    <location>
        <begin position="333"/>
        <end position="342"/>
    </location>
</feature>
<keyword evidence="2" id="KW-0472">Membrane</keyword>
<feature type="transmembrane region" description="Helical" evidence="2">
    <location>
        <begin position="60"/>
        <end position="81"/>
    </location>
</feature>
<proteinExistence type="predicted"/>
<feature type="compositionally biased region" description="Pro residues" evidence="1">
    <location>
        <begin position="355"/>
        <end position="370"/>
    </location>
</feature>
<feature type="signal peptide" evidence="3">
    <location>
        <begin position="1"/>
        <end position="29"/>
    </location>
</feature>
<protein>
    <recommendedName>
        <fullName evidence="6">SH3 domain-containing protein</fullName>
    </recommendedName>
</protein>
<evidence type="ECO:0000256" key="3">
    <source>
        <dbReference type="SAM" id="SignalP"/>
    </source>
</evidence>
<feature type="region of interest" description="Disordered" evidence="1">
    <location>
        <begin position="419"/>
        <end position="446"/>
    </location>
</feature>
<gene>
    <name evidence="4" type="ORF">M427DRAFT_384802</name>
</gene>
<name>A0A139A8B7_GONPJ</name>
<keyword evidence="2" id="KW-1133">Transmembrane helix</keyword>
<feature type="compositionally biased region" description="Polar residues" evidence="1">
    <location>
        <begin position="287"/>
        <end position="299"/>
    </location>
</feature>
<organism evidence="4 5">
    <name type="scientific">Gonapodya prolifera (strain JEL478)</name>
    <name type="common">Monoblepharis prolifera</name>
    <dbReference type="NCBI Taxonomy" id="1344416"/>
    <lineage>
        <taxon>Eukaryota</taxon>
        <taxon>Fungi</taxon>
        <taxon>Fungi incertae sedis</taxon>
        <taxon>Chytridiomycota</taxon>
        <taxon>Chytridiomycota incertae sedis</taxon>
        <taxon>Monoblepharidomycetes</taxon>
        <taxon>Monoblepharidales</taxon>
        <taxon>Gonapodyaceae</taxon>
        <taxon>Gonapodya</taxon>
    </lineage>
</organism>
<evidence type="ECO:0000313" key="5">
    <source>
        <dbReference type="Proteomes" id="UP000070544"/>
    </source>
</evidence>
<feature type="compositionally biased region" description="Pro residues" evidence="1">
    <location>
        <begin position="39"/>
        <end position="50"/>
    </location>
</feature>
<feature type="region of interest" description="Disordered" evidence="1">
    <location>
        <begin position="274"/>
        <end position="405"/>
    </location>
</feature>
<feature type="region of interest" description="Disordered" evidence="1">
    <location>
        <begin position="31"/>
        <end position="52"/>
    </location>
</feature>
<evidence type="ECO:0000256" key="2">
    <source>
        <dbReference type="SAM" id="Phobius"/>
    </source>
</evidence>
<keyword evidence="3" id="KW-0732">Signal</keyword>
<dbReference type="EMBL" id="KQ965782">
    <property type="protein sequence ID" value="KXS13042.1"/>
    <property type="molecule type" value="Genomic_DNA"/>
</dbReference>
<reference evidence="4 5" key="1">
    <citation type="journal article" date="2015" name="Genome Biol. Evol.">
        <title>Phylogenomic analyses indicate that early fungi evolved digesting cell walls of algal ancestors of land plants.</title>
        <authorList>
            <person name="Chang Y."/>
            <person name="Wang S."/>
            <person name="Sekimoto S."/>
            <person name="Aerts A.L."/>
            <person name="Choi C."/>
            <person name="Clum A."/>
            <person name="LaButti K.M."/>
            <person name="Lindquist E.A."/>
            <person name="Yee Ngan C."/>
            <person name="Ohm R.A."/>
            <person name="Salamov A.A."/>
            <person name="Grigoriev I.V."/>
            <person name="Spatafora J.W."/>
            <person name="Berbee M.L."/>
        </authorList>
    </citation>
    <scope>NUCLEOTIDE SEQUENCE [LARGE SCALE GENOMIC DNA]</scope>
    <source>
        <strain evidence="4 5">JEL478</strain>
    </source>
</reference>
<evidence type="ECO:0000256" key="1">
    <source>
        <dbReference type="SAM" id="MobiDB-lite"/>
    </source>
</evidence>
<accession>A0A139A8B7</accession>
<sequence length="446" mass="47236">MALQRGHGARSLVLALPIACGLLPAVALGQSQSASPSSGKPPPTTVPEPSGPKLSQDAVIALWTIGAVVIVMLAATLFLLYMRRRKRMQPPADDDGTESFYEAGFPKDGTAPMPMSAMPLSAIPQIHSPGGASPFPPGTPGMASPYPMSALASPMIPTSPASRTAFVQLAGKLFKNKPTYTFPPSMDPLEVESEFIPFDAGQIRLGYGHQVKLQIAFRDGWGFGLNENTKEDGLFPLEHLRVIGTFNPDSLPLYTPTWEAASFVPPGLQAGPSLVPPGLQAGPSRPSPLSNLVAQSSPISPAAPTEEEAPVSTWSCAARLSRLPRSTSTRYMQPPPAPPPRTTPTHKRRASQPHRAPPTQPSSSPPPRPRPTSSHATLGTGAGTGSGADTVTQVAESESTDNVLVQNIKSVITDIEHRQNARRSMAFPRSPMEGSADGAEWERERA</sequence>
<dbReference type="AlphaFoldDB" id="A0A139A8B7"/>
<evidence type="ECO:0000313" key="4">
    <source>
        <dbReference type="EMBL" id="KXS13042.1"/>
    </source>
</evidence>